<comment type="caution">
    <text evidence="10">The sequence shown here is derived from an EMBL/GenBank/DDBJ whole genome shotgun (WGS) entry which is preliminary data.</text>
</comment>
<dbReference type="InterPro" id="IPR050331">
    <property type="entry name" value="Zinc_finger"/>
</dbReference>
<dbReference type="PANTHER" id="PTHR16515:SF49">
    <property type="entry name" value="GASTRULA ZINC FINGER PROTEIN XLCGF49.1-LIKE-RELATED"/>
    <property type="match status" value="1"/>
</dbReference>
<dbReference type="FunFam" id="3.30.160.60:FF:000065">
    <property type="entry name" value="B-cell CLL/lymphoma 6, member B"/>
    <property type="match status" value="1"/>
</dbReference>
<feature type="region of interest" description="Disordered" evidence="8">
    <location>
        <begin position="154"/>
        <end position="210"/>
    </location>
</feature>
<feature type="domain" description="C2H2-type" evidence="9">
    <location>
        <begin position="251"/>
        <end position="278"/>
    </location>
</feature>
<organism evidence="10 11">
    <name type="scientific">Daphnia sinensis</name>
    <dbReference type="NCBI Taxonomy" id="1820382"/>
    <lineage>
        <taxon>Eukaryota</taxon>
        <taxon>Metazoa</taxon>
        <taxon>Ecdysozoa</taxon>
        <taxon>Arthropoda</taxon>
        <taxon>Crustacea</taxon>
        <taxon>Branchiopoda</taxon>
        <taxon>Diplostraca</taxon>
        <taxon>Cladocera</taxon>
        <taxon>Anomopoda</taxon>
        <taxon>Daphniidae</taxon>
        <taxon>Daphnia</taxon>
        <taxon>Daphnia similis group</taxon>
    </lineage>
</organism>
<evidence type="ECO:0000256" key="2">
    <source>
        <dbReference type="ARBA" id="ARBA00022723"/>
    </source>
</evidence>
<comment type="subcellular location">
    <subcellularLocation>
        <location evidence="1">Nucleus</location>
    </subcellularLocation>
</comment>
<dbReference type="FunFam" id="3.30.160.60:FF:000446">
    <property type="entry name" value="Zinc finger protein"/>
    <property type="match status" value="1"/>
</dbReference>
<evidence type="ECO:0000313" key="10">
    <source>
        <dbReference type="EMBL" id="KAI9561004.1"/>
    </source>
</evidence>
<evidence type="ECO:0000256" key="8">
    <source>
        <dbReference type="SAM" id="MobiDB-lite"/>
    </source>
</evidence>
<keyword evidence="2" id="KW-0479">Metal-binding</keyword>
<dbReference type="PANTHER" id="PTHR16515">
    <property type="entry name" value="PR DOMAIN ZINC FINGER PROTEIN"/>
    <property type="match status" value="1"/>
</dbReference>
<evidence type="ECO:0000256" key="5">
    <source>
        <dbReference type="ARBA" id="ARBA00022833"/>
    </source>
</evidence>
<dbReference type="SUPFAM" id="SSF57667">
    <property type="entry name" value="beta-beta-alpha zinc fingers"/>
    <property type="match status" value="2"/>
</dbReference>
<dbReference type="FunFam" id="3.30.160.60:FF:000100">
    <property type="entry name" value="Zinc finger 45-like"/>
    <property type="match status" value="1"/>
</dbReference>
<keyword evidence="11" id="KW-1185">Reference proteome</keyword>
<dbReference type="Gene3D" id="3.30.160.60">
    <property type="entry name" value="Classic Zinc Finger"/>
    <property type="match status" value="4"/>
</dbReference>
<proteinExistence type="predicted"/>
<dbReference type="GO" id="GO:0010468">
    <property type="term" value="P:regulation of gene expression"/>
    <property type="evidence" value="ECO:0007669"/>
    <property type="project" value="TreeGrafter"/>
</dbReference>
<dbReference type="Pfam" id="PF00096">
    <property type="entry name" value="zf-C2H2"/>
    <property type="match status" value="3"/>
</dbReference>
<feature type="region of interest" description="Disordered" evidence="8">
    <location>
        <begin position="97"/>
        <end position="117"/>
    </location>
</feature>
<gene>
    <name evidence="10" type="ORF">GHT06_011960</name>
</gene>
<feature type="domain" description="C2H2-type" evidence="9">
    <location>
        <begin position="223"/>
        <end position="250"/>
    </location>
</feature>
<evidence type="ECO:0000256" key="7">
    <source>
        <dbReference type="PROSITE-ProRule" id="PRU00042"/>
    </source>
</evidence>
<dbReference type="AlphaFoldDB" id="A0AAD5KUV0"/>
<evidence type="ECO:0000256" key="3">
    <source>
        <dbReference type="ARBA" id="ARBA00022737"/>
    </source>
</evidence>
<dbReference type="GO" id="GO:0005634">
    <property type="term" value="C:nucleus"/>
    <property type="evidence" value="ECO:0007669"/>
    <property type="project" value="UniProtKB-SubCell"/>
</dbReference>
<feature type="compositionally biased region" description="Basic and acidic residues" evidence="8">
    <location>
        <begin position="97"/>
        <end position="111"/>
    </location>
</feature>
<reference evidence="10 11" key="1">
    <citation type="submission" date="2022-05" db="EMBL/GenBank/DDBJ databases">
        <title>A multi-omics perspective on studying reproductive biology in Daphnia sinensis.</title>
        <authorList>
            <person name="Jia J."/>
        </authorList>
    </citation>
    <scope>NUCLEOTIDE SEQUENCE [LARGE SCALE GENOMIC DNA]</scope>
    <source>
        <strain evidence="10 11">WSL</strain>
    </source>
</reference>
<evidence type="ECO:0000256" key="6">
    <source>
        <dbReference type="ARBA" id="ARBA00023242"/>
    </source>
</evidence>
<feature type="domain" description="C2H2-type" evidence="9">
    <location>
        <begin position="279"/>
        <end position="306"/>
    </location>
</feature>
<evidence type="ECO:0000256" key="1">
    <source>
        <dbReference type="ARBA" id="ARBA00004123"/>
    </source>
</evidence>
<evidence type="ECO:0000256" key="4">
    <source>
        <dbReference type="ARBA" id="ARBA00022771"/>
    </source>
</evidence>
<feature type="compositionally biased region" description="Basic residues" evidence="8">
    <location>
        <begin position="184"/>
        <end position="193"/>
    </location>
</feature>
<accession>A0AAD5KUV0</accession>
<evidence type="ECO:0000259" key="9">
    <source>
        <dbReference type="PROSITE" id="PS50157"/>
    </source>
</evidence>
<evidence type="ECO:0000313" key="11">
    <source>
        <dbReference type="Proteomes" id="UP000820818"/>
    </source>
</evidence>
<dbReference type="InterPro" id="IPR013087">
    <property type="entry name" value="Znf_C2H2_type"/>
</dbReference>
<keyword evidence="6" id="KW-0539">Nucleus</keyword>
<keyword evidence="4 7" id="KW-0863">Zinc-finger</keyword>
<name>A0AAD5KUV0_9CRUS</name>
<feature type="region of interest" description="Disordered" evidence="8">
    <location>
        <begin position="338"/>
        <end position="358"/>
    </location>
</feature>
<dbReference type="InterPro" id="IPR036236">
    <property type="entry name" value="Znf_C2H2_sf"/>
</dbReference>
<feature type="domain" description="C2H2-type" evidence="9">
    <location>
        <begin position="307"/>
        <end position="334"/>
    </location>
</feature>
<dbReference type="EMBL" id="WJBH02000003">
    <property type="protein sequence ID" value="KAI9561004.1"/>
    <property type="molecule type" value="Genomic_DNA"/>
</dbReference>
<dbReference type="PROSITE" id="PS00028">
    <property type="entry name" value="ZINC_FINGER_C2H2_1"/>
    <property type="match status" value="4"/>
</dbReference>
<dbReference type="Proteomes" id="UP000820818">
    <property type="component" value="Linkage Group LG3"/>
</dbReference>
<sequence length="373" mass="42397">MSFTPFGGFPTTLATIPHFAVGKFQQSQDQGFVSIPSSQGLQIAVSTVDPSQLNHHNLNGHVHVPTSSTLQIQNQMLNTLLSKTGQNDVFVKVETEAEENERFQQQHHQDKTSAQQDISSLNEYLSRFSGPPTFPFQQMYKYPTELIHVTQIEDQQQQQQNMMSDNSPSVQTPEQQQQQPQAPKKAKKKKKRRDPIPGLPTPRRRSTSLQPALTTALDGSTLYGCPQCHTVFNNREAIETHLAIHRSERPFICNDCGAALKRKEHLDRHRSSHMTERPHPCPVCSKTFKRIEHLQRHSIIHRTDKVHRCSECGKGFNRKDHLTKHIHSHLAKRIKQELGQQPGKGGQQQGQQNNDNNSTINIQQHQSVLAHLH</sequence>
<keyword evidence="5" id="KW-0862">Zinc</keyword>
<dbReference type="GO" id="GO:0008270">
    <property type="term" value="F:zinc ion binding"/>
    <property type="evidence" value="ECO:0007669"/>
    <property type="project" value="UniProtKB-KW"/>
</dbReference>
<protein>
    <recommendedName>
        <fullName evidence="9">C2H2-type domain-containing protein</fullName>
    </recommendedName>
</protein>
<dbReference type="PROSITE" id="PS50157">
    <property type="entry name" value="ZINC_FINGER_C2H2_2"/>
    <property type="match status" value="4"/>
</dbReference>
<feature type="compositionally biased region" description="Polar residues" evidence="8">
    <location>
        <begin position="161"/>
        <end position="174"/>
    </location>
</feature>
<keyword evidence="3" id="KW-0677">Repeat</keyword>
<dbReference type="SMART" id="SM00355">
    <property type="entry name" value="ZnF_C2H2"/>
    <property type="match status" value="4"/>
</dbReference>